<evidence type="ECO:0000256" key="1">
    <source>
        <dbReference type="ARBA" id="ARBA00005964"/>
    </source>
</evidence>
<sequence length="449" mass="46758">MPDPIDGVEVDVDAGTLMGSRENGVLVFRGVPYAAAPTGENRWRAPQPVEPWAGVRAATAHEPPCAQPVDTDTTVANFGGVNGAQSEDCLYLTITAPENAQGAPVLVWFHGGAFFLGAGSLGSYDGTANAQQGVITVSVNYRLGALANFVHPALDAQHPDEPQGNYALQDAVAVLEWVRDNIAAFGGDAEQVTVAGQSAGGGIVVNLLSLPSAKGLFDKAIVQSGSLLLPDRPTADAQRMAQEALETIGIGPDVTADELRSISAQTFAASEPLRAGFFFTPDPAFKPTSTIAALRAGKETDVPVLVGTNRGEKGFAAARTLAALAGDTGAPAFLYRFDHTPAFRAGEWGEGPIHSAELMFTFDSIDRSSWGGERADAADRALADRVNGCWVAFVKMAPGAKDFACADGFTWQAYQPGGSAALIETAGLRMAPADALPDGPEEDATTQDE</sequence>
<dbReference type="Pfam" id="PF00135">
    <property type="entry name" value="COesterase"/>
    <property type="match status" value="1"/>
</dbReference>
<dbReference type="InterPro" id="IPR002018">
    <property type="entry name" value="CarbesteraseB"/>
</dbReference>
<evidence type="ECO:0000313" key="5">
    <source>
        <dbReference type="EMBL" id="MBY8338080.1"/>
    </source>
</evidence>
<gene>
    <name evidence="5" type="ORF">KYN89_13600</name>
</gene>
<keyword evidence="6" id="KW-1185">Reference proteome</keyword>
<dbReference type="PANTHER" id="PTHR11559">
    <property type="entry name" value="CARBOXYLESTERASE"/>
    <property type="match status" value="1"/>
</dbReference>
<dbReference type="InterPro" id="IPR019826">
    <property type="entry name" value="Carboxylesterase_B_AS"/>
</dbReference>
<protein>
    <recommendedName>
        <fullName evidence="3">Carboxylic ester hydrolase</fullName>
        <ecNumber evidence="3">3.1.1.-</ecNumber>
    </recommendedName>
</protein>
<dbReference type="EC" id="3.1.1.-" evidence="3"/>
<dbReference type="RefSeq" id="WP_222825602.1">
    <property type="nucleotide sequence ID" value="NZ_JAHWXP010000004.1"/>
</dbReference>
<dbReference type="Gene3D" id="3.40.50.1820">
    <property type="entry name" value="alpha/beta hydrolase"/>
    <property type="match status" value="2"/>
</dbReference>
<dbReference type="InterPro" id="IPR050309">
    <property type="entry name" value="Type-B_Carboxylest/Lipase"/>
</dbReference>
<evidence type="ECO:0000256" key="2">
    <source>
        <dbReference type="ARBA" id="ARBA00022801"/>
    </source>
</evidence>
<name>A0ABS7PIN4_9SPHN</name>
<dbReference type="PROSITE" id="PS00122">
    <property type="entry name" value="CARBOXYLESTERASE_B_1"/>
    <property type="match status" value="1"/>
</dbReference>
<comment type="caution">
    <text evidence="5">The sequence shown here is derived from an EMBL/GenBank/DDBJ whole genome shotgun (WGS) entry which is preliminary data.</text>
</comment>
<dbReference type="InterPro" id="IPR029058">
    <property type="entry name" value="AB_hydrolase_fold"/>
</dbReference>
<evidence type="ECO:0000313" key="6">
    <source>
        <dbReference type="Proteomes" id="UP000759298"/>
    </source>
</evidence>
<evidence type="ECO:0000256" key="3">
    <source>
        <dbReference type="RuleBase" id="RU361235"/>
    </source>
</evidence>
<evidence type="ECO:0000259" key="4">
    <source>
        <dbReference type="Pfam" id="PF00135"/>
    </source>
</evidence>
<dbReference type="SUPFAM" id="SSF53474">
    <property type="entry name" value="alpha/beta-Hydrolases"/>
    <property type="match status" value="1"/>
</dbReference>
<dbReference type="Proteomes" id="UP000759298">
    <property type="component" value="Unassembled WGS sequence"/>
</dbReference>
<organism evidence="5 6">
    <name type="scientific">Alteriqipengyuania abyssalis</name>
    <dbReference type="NCBI Taxonomy" id="2860200"/>
    <lineage>
        <taxon>Bacteria</taxon>
        <taxon>Pseudomonadati</taxon>
        <taxon>Pseudomonadota</taxon>
        <taxon>Alphaproteobacteria</taxon>
        <taxon>Sphingomonadales</taxon>
        <taxon>Erythrobacteraceae</taxon>
        <taxon>Alteriqipengyuania</taxon>
    </lineage>
</organism>
<feature type="domain" description="Carboxylesterase type B" evidence="4">
    <location>
        <begin position="9"/>
        <end position="321"/>
    </location>
</feature>
<reference evidence="5 6" key="1">
    <citation type="submission" date="2021-07" db="EMBL/GenBank/DDBJ databases">
        <title>Alteriqipengyuania abyssalis NZ-12B nov, sp.nov isolated from deep sea sponge in pacific ocean.</title>
        <authorList>
            <person name="Tareen S."/>
            <person name="Wink J."/>
        </authorList>
    </citation>
    <scope>NUCLEOTIDE SEQUENCE [LARGE SCALE GENOMIC DNA]</scope>
    <source>
        <strain evidence="5 6">NZ-12B</strain>
    </source>
</reference>
<proteinExistence type="inferred from homology"/>
<dbReference type="EMBL" id="JAHWXP010000004">
    <property type="protein sequence ID" value="MBY8338080.1"/>
    <property type="molecule type" value="Genomic_DNA"/>
</dbReference>
<accession>A0ABS7PIN4</accession>
<comment type="similarity">
    <text evidence="1 3">Belongs to the type-B carboxylesterase/lipase family.</text>
</comment>
<keyword evidence="2 3" id="KW-0378">Hydrolase</keyword>